<keyword evidence="1" id="KW-1133">Transmembrane helix</keyword>
<feature type="transmembrane region" description="Helical" evidence="1">
    <location>
        <begin position="173"/>
        <end position="192"/>
    </location>
</feature>
<organism evidence="2 3">
    <name type="scientific">Aeromicrobium halocynthiae</name>
    <dbReference type="NCBI Taxonomy" id="560557"/>
    <lineage>
        <taxon>Bacteria</taxon>
        <taxon>Bacillati</taxon>
        <taxon>Actinomycetota</taxon>
        <taxon>Actinomycetes</taxon>
        <taxon>Propionibacteriales</taxon>
        <taxon>Nocardioidaceae</taxon>
        <taxon>Aeromicrobium</taxon>
    </lineage>
</organism>
<feature type="transmembrane region" description="Helical" evidence="1">
    <location>
        <begin position="235"/>
        <end position="251"/>
    </location>
</feature>
<proteinExistence type="predicted"/>
<reference evidence="2 3" key="1">
    <citation type="journal article" date="2019" name="Int. J. Syst. Evol. Microbiol.">
        <title>The Global Catalogue of Microorganisms (GCM) 10K type strain sequencing project: providing services to taxonomists for standard genome sequencing and annotation.</title>
        <authorList>
            <consortium name="The Broad Institute Genomics Platform"/>
            <consortium name="The Broad Institute Genome Sequencing Center for Infectious Disease"/>
            <person name="Wu L."/>
            <person name="Ma J."/>
        </authorList>
    </citation>
    <scope>NUCLEOTIDE SEQUENCE [LARGE SCALE GENOMIC DNA]</scope>
    <source>
        <strain evidence="2 3">JCM 15749</strain>
    </source>
</reference>
<feature type="transmembrane region" description="Helical" evidence="1">
    <location>
        <begin position="354"/>
        <end position="378"/>
    </location>
</feature>
<keyword evidence="1" id="KW-0472">Membrane</keyword>
<evidence type="ECO:0008006" key="4">
    <source>
        <dbReference type="Google" id="ProtNLM"/>
    </source>
</evidence>
<protein>
    <recommendedName>
        <fullName evidence="4">O-antigen ligase family protein</fullName>
    </recommendedName>
</protein>
<keyword evidence="1" id="KW-0812">Transmembrane</keyword>
<sequence length="445" mass="46198">MSSGARTDARRRAVLLRVVSALPAVLVALVLYAWLPLAAASVALGLAGAAAVGGLALVLVLGFERSAVVLLAAAFATAPLNAVRPVPGLGFVTLADLLLLLAIGLLLPVLVTRRLSGQALLVGGALGVVVVSLVTSVLAPDPLTSLNTVMRLVVGALALPFVFAVWRAGRTVLALLAGSYVLGNVFNVIWSVTLGDVSDEGRRIGLSMHVNILGFCAMLAVALVPYLLTVVPVRWRWTVVLAGGVCAYGVWTSGSRAALVVTVAVAVLYPVVARSVPVAIALFGGGVAALWFLGSALDQGRAASGTIGRIFGAGTASASDLAREIEAQRAIDEFLRHPVIGNGFSADLLEAHNIYLQIAAAGGLLLVACYLVLLAAVVVQPLRLDPRHHLLVLPAAAYLLIGPLTPLLWDRYIWCVLALPFLLARPRQADAATDEDSSTEELVTS</sequence>
<feature type="transmembrane region" description="Helical" evidence="1">
    <location>
        <begin position="145"/>
        <end position="166"/>
    </location>
</feature>
<feature type="transmembrane region" description="Helical" evidence="1">
    <location>
        <begin position="119"/>
        <end position="139"/>
    </location>
</feature>
<comment type="caution">
    <text evidence="2">The sequence shown here is derived from an EMBL/GenBank/DDBJ whole genome shotgun (WGS) entry which is preliminary data.</text>
</comment>
<keyword evidence="3" id="KW-1185">Reference proteome</keyword>
<feature type="transmembrane region" description="Helical" evidence="1">
    <location>
        <begin position="280"/>
        <end position="297"/>
    </location>
</feature>
<gene>
    <name evidence="2" type="ORF">GCM10009821_22530</name>
</gene>
<feature type="transmembrane region" description="Helical" evidence="1">
    <location>
        <begin position="390"/>
        <end position="409"/>
    </location>
</feature>
<evidence type="ECO:0000313" key="3">
    <source>
        <dbReference type="Proteomes" id="UP001501480"/>
    </source>
</evidence>
<feature type="transmembrane region" description="Helical" evidence="1">
    <location>
        <begin position="41"/>
        <end position="60"/>
    </location>
</feature>
<name>A0ABN2W2Y0_9ACTN</name>
<dbReference type="PANTHER" id="PTHR37422">
    <property type="entry name" value="TEICHURONIC ACID BIOSYNTHESIS PROTEIN TUAE"/>
    <property type="match status" value="1"/>
</dbReference>
<feature type="transmembrane region" description="Helical" evidence="1">
    <location>
        <begin position="89"/>
        <end position="112"/>
    </location>
</feature>
<accession>A0ABN2W2Y0</accession>
<dbReference type="Proteomes" id="UP001501480">
    <property type="component" value="Unassembled WGS sequence"/>
</dbReference>
<dbReference type="RefSeq" id="WP_344328465.1">
    <property type="nucleotide sequence ID" value="NZ_BAAAPY010000008.1"/>
</dbReference>
<feature type="transmembrane region" description="Helical" evidence="1">
    <location>
        <begin position="14"/>
        <end position="35"/>
    </location>
</feature>
<feature type="transmembrane region" description="Helical" evidence="1">
    <location>
        <begin position="204"/>
        <end position="228"/>
    </location>
</feature>
<evidence type="ECO:0000256" key="1">
    <source>
        <dbReference type="SAM" id="Phobius"/>
    </source>
</evidence>
<dbReference type="PANTHER" id="PTHR37422:SF13">
    <property type="entry name" value="LIPOPOLYSACCHARIDE BIOSYNTHESIS PROTEIN PA4999-RELATED"/>
    <property type="match status" value="1"/>
</dbReference>
<feature type="transmembrane region" description="Helical" evidence="1">
    <location>
        <begin position="67"/>
        <end position="83"/>
    </location>
</feature>
<evidence type="ECO:0000313" key="2">
    <source>
        <dbReference type="EMBL" id="GAA2081394.1"/>
    </source>
</evidence>
<dbReference type="EMBL" id="BAAAPY010000008">
    <property type="protein sequence ID" value="GAA2081394.1"/>
    <property type="molecule type" value="Genomic_DNA"/>
</dbReference>
<dbReference type="InterPro" id="IPR051533">
    <property type="entry name" value="WaaL-like"/>
</dbReference>